<evidence type="ECO:0000256" key="1">
    <source>
        <dbReference type="SAM" id="MobiDB-lite"/>
    </source>
</evidence>
<proteinExistence type="predicted"/>
<dbReference type="AlphaFoldDB" id="A0A507CY71"/>
<feature type="region of interest" description="Disordered" evidence="1">
    <location>
        <begin position="108"/>
        <end position="226"/>
    </location>
</feature>
<keyword evidence="3" id="KW-1185">Reference proteome</keyword>
<dbReference type="VEuPathDB" id="FungiDB:SeMB42_g04442"/>
<evidence type="ECO:0000313" key="3">
    <source>
        <dbReference type="Proteomes" id="UP000317494"/>
    </source>
</evidence>
<gene>
    <name evidence="2" type="ORF">SeMB42_g04442</name>
</gene>
<name>A0A507CY71_9FUNG</name>
<feature type="compositionally biased region" description="Polar residues" evidence="1">
    <location>
        <begin position="114"/>
        <end position="148"/>
    </location>
</feature>
<protein>
    <submittedName>
        <fullName evidence="2">Uncharacterized protein</fullName>
    </submittedName>
</protein>
<feature type="compositionally biased region" description="Polar residues" evidence="1">
    <location>
        <begin position="192"/>
        <end position="204"/>
    </location>
</feature>
<evidence type="ECO:0000313" key="2">
    <source>
        <dbReference type="EMBL" id="TPX44113.1"/>
    </source>
</evidence>
<accession>A0A507CY71</accession>
<organism evidence="2 3">
    <name type="scientific">Synchytrium endobioticum</name>
    <dbReference type="NCBI Taxonomy" id="286115"/>
    <lineage>
        <taxon>Eukaryota</taxon>
        <taxon>Fungi</taxon>
        <taxon>Fungi incertae sedis</taxon>
        <taxon>Chytridiomycota</taxon>
        <taxon>Chytridiomycota incertae sedis</taxon>
        <taxon>Chytridiomycetes</taxon>
        <taxon>Synchytriales</taxon>
        <taxon>Synchytriaceae</taxon>
        <taxon>Synchytrium</taxon>
    </lineage>
</organism>
<reference evidence="2 3" key="1">
    <citation type="journal article" date="2019" name="Sci. Rep.">
        <title>Comparative genomics of chytrid fungi reveal insights into the obligate biotrophic and pathogenic lifestyle of Synchytrium endobioticum.</title>
        <authorList>
            <person name="van de Vossenberg B.T.L.H."/>
            <person name="Warris S."/>
            <person name="Nguyen H.D.T."/>
            <person name="van Gent-Pelzer M.P.E."/>
            <person name="Joly D.L."/>
            <person name="van de Geest H.C."/>
            <person name="Bonants P.J.M."/>
            <person name="Smith D.S."/>
            <person name="Levesque C.A."/>
            <person name="van der Lee T.A.J."/>
        </authorList>
    </citation>
    <scope>NUCLEOTIDE SEQUENCE [LARGE SCALE GENOMIC DNA]</scope>
    <source>
        <strain evidence="2 3">MB42</strain>
    </source>
</reference>
<dbReference type="EMBL" id="QEAN01000179">
    <property type="protein sequence ID" value="TPX44113.1"/>
    <property type="molecule type" value="Genomic_DNA"/>
</dbReference>
<sequence>MDRNLATELLVLLNQINDGVGEWASKKEQWGHDAVRQAVLSYFSMSVLQELSGTSRRRLMCKVMGGGSSKGKLEQCKLAIEKAHAYAAAQSGLSIQVGSKLSERVVRLAPTQPAEESSNSEITCTANGHNSRPNQKQDPQNEQTQVLSSVERIEAKYGSQEVTSVSSEHGGFVGGSSMHPGPSTDNIRGPGDSSQYGHQTTSDSRAADSPPRNALLHLFGPSLDYP</sequence>
<dbReference type="Proteomes" id="UP000317494">
    <property type="component" value="Unassembled WGS sequence"/>
</dbReference>
<comment type="caution">
    <text evidence="2">The sequence shown here is derived from an EMBL/GenBank/DDBJ whole genome shotgun (WGS) entry which is preliminary data.</text>
</comment>